<accession>S8DR71</accession>
<evidence type="ECO:0000259" key="4">
    <source>
        <dbReference type="Pfam" id="PF14215"/>
    </source>
</evidence>
<evidence type="ECO:0000256" key="1">
    <source>
        <dbReference type="ARBA" id="ARBA00023015"/>
    </source>
</evidence>
<keyword evidence="1" id="KW-0805">Transcription regulation</keyword>
<keyword evidence="6" id="KW-1185">Reference proteome</keyword>
<dbReference type="PANTHER" id="PTHR46266:SF3">
    <property type="entry name" value="TRANSCRIPTION FACTOR EGL1"/>
    <property type="match status" value="1"/>
</dbReference>
<evidence type="ECO:0000313" key="5">
    <source>
        <dbReference type="EMBL" id="EPS62317.1"/>
    </source>
</evidence>
<dbReference type="InterPro" id="IPR025610">
    <property type="entry name" value="MYC/MYB_N"/>
</dbReference>
<dbReference type="Proteomes" id="UP000015453">
    <property type="component" value="Unassembled WGS sequence"/>
</dbReference>
<evidence type="ECO:0000256" key="3">
    <source>
        <dbReference type="ARBA" id="ARBA00023163"/>
    </source>
</evidence>
<proteinExistence type="predicted"/>
<feature type="non-terminal residue" evidence="5">
    <location>
        <position position="1"/>
    </location>
</feature>
<gene>
    <name evidence="5" type="ORF">M569_12474</name>
</gene>
<dbReference type="OrthoDB" id="690068at2759"/>
<evidence type="ECO:0000256" key="2">
    <source>
        <dbReference type="ARBA" id="ARBA00023159"/>
    </source>
</evidence>
<keyword evidence="3" id="KW-0804">Transcription</keyword>
<dbReference type="EMBL" id="AUSU01006224">
    <property type="protein sequence ID" value="EPS62317.1"/>
    <property type="molecule type" value="Genomic_DNA"/>
</dbReference>
<protein>
    <recommendedName>
        <fullName evidence="4">Transcription factor MYC/MYB N-terminal domain-containing protein</fullName>
    </recommendedName>
</protein>
<dbReference type="AlphaFoldDB" id="S8DR71"/>
<comment type="caution">
    <text evidence="5">The sequence shown here is derived from an EMBL/GenBank/DDBJ whole genome shotgun (WGS) entry which is preliminary data.</text>
</comment>
<sequence>VVLRWYDGYYNGDIKTRKTVQSVESNADQLVFQRSDQLKELYVSLCNGETNHPAKRPTAALVPEDLSNAEWFFVICMSFEFEINQELPGRTFAKNEPIWLCNAHLAATKVFFRSLLAKVADIQTVVCFPHLGGVVELGTTKLVEEDMNLVHHVKSNFLRGPSATL</sequence>
<reference evidence="5 6" key="1">
    <citation type="journal article" date="2013" name="BMC Genomics">
        <title>The miniature genome of a carnivorous plant Genlisea aurea contains a low number of genes and short non-coding sequences.</title>
        <authorList>
            <person name="Leushkin E.V."/>
            <person name="Sutormin R.A."/>
            <person name="Nabieva E.R."/>
            <person name="Penin A.A."/>
            <person name="Kondrashov A.S."/>
            <person name="Logacheva M.D."/>
        </authorList>
    </citation>
    <scope>NUCLEOTIDE SEQUENCE [LARGE SCALE GENOMIC DNA]</scope>
</reference>
<name>S8DR71_9LAMI</name>
<dbReference type="Pfam" id="PF14215">
    <property type="entry name" value="bHLH-MYC_N"/>
    <property type="match status" value="1"/>
</dbReference>
<keyword evidence="2" id="KW-0010">Activator</keyword>
<feature type="domain" description="Transcription factor MYC/MYB N-terminal" evidence="4">
    <location>
        <begin position="2"/>
        <end position="157"/>
    </location>
</feature>
<evidence type="ECO:0000313" key="6">
    <source>
        <dbReference type="Proteomes" id="UP000015453"/>
    </source>
</evidence>
<dbReference type="PANTHER" id="PTHR46266">
    <property type="entry name" value="TRANSCRIPTION FACTOR TT8"/>
    <property type="match status" value="1"/>
</dbReference>
<feature type="non-terminal residue" evidence="5">
    <location>
        <position position="165"/>
    </location>
</feature>
<organism evidence="5 6">
    <name type="scientific">Genlisea aurea</name>
    <dbReference type="NCBI Taxonomy" id="192259"/>
    <lineage>
        <taxon>Eukaryota</taxon>
        <taxon>Viridiplantae</taxon>
        <taxon>Streptophyta</taxon>
        <taxon>Embryophyta</taxon>
        <taxon>Tracheophyta</taxon>
        <taxon>Spermatophyta</taxon>
        <taxon>Magnoliopsida</taxon>
        <taxon>eudicotyledons</taxon>
        <taxon>Gunneridae</taxon>
        <taxon>Pentapetalae</taxon>
        <taxon>asterids</taxon>
        <taxon>lamiids</taxon>
        <taxon>Lamiales</taxon>
        <taxon>Lentibulariaceae</taxon>
        <taxon>Genlisea</taxon>
    </lineage>
</organism>